<dbReference type="SUPFAM" id="SSF52218">
    <property type="entry name" value="Flavoproteins"/>
    <property type="match status" value="1"/>
</dbReference>
<dbReference type="Proteomes" id="UP000536835">
    <property type="component" value="Unassembled WGS sequence"/>
</dbReference>
<keyword evidence="2" id="KW-0285">Flavoprotein</keyword>
<name>A0A7Y3W4G8_9PROT</name>
<dbReference type="Pfam" id="PF03358">
    <property type="entry name" value="FMN_red"/>
    <property type="match status" value="1"/>
</dbReference>
<dbReference type="AlphaFoldDB" id="A0A7Y3W4G8"/>
<dbReference type="PANTHER" id="PTHR30546">
    <property type="entry name" value="FLAVODOXIN-RELATED PROTEIN WRBA-RELATED"/>
    <property type="match status" value="1"/>
</dbReference>
<reference evidence="5 6" key="1">
    <citation type="submission" date="2020-05" db="EMBL/GenBank/DDBJ databases">
        <title>Parvularcula mediterraneae sp. nov., isolated from polypropylene straw from shallow seawater of the seashore of Laganas in Zakynthos island, Greece.</title>
        <authorList>
            <person name="Szabo I."/>
            <person name="Al-Omari J."/>
            <person name="Rado J."/>
            <person name="Szerdahelyi G.S."/>
        </authorList>
    </citation>
    <scope>NUCLEOTIDE SEQUENCE [LARGE SCALE GENOMIC DNA]</scope>
    <source>
        <strain evidence="5 6">ZS-1/3</strain>
    </source>
</reference>
<evidence type="ECO:0000313" key="6">
    <source>
        <dbReference type="Proteomes" id="UP000536835"/>
    </source>
</evidence>
<evidence type="ECO:0000256" key="2">
    <source>
        <dbReference type="ARBA" id="ARBA00022630"/>
    </source>
</evidence>
<dbReference type="EMBL" id="JABFCX010000002">
    <property type="protein sequence ID" value="NNU15504.1"/>
    <property type="molecule type" value="Genomic_DNA"/>
</dbReference>
<evidence type="ECO:0000256" key="3">
    <source>
        <dbReference type="ARBA" id="ARBA00022643"/>
    </source>
</evidence>
<gene>
    <name evidence="5" type="ORF">HK107_04110</name>
</gene>
<dbReference type="GO" id="GO:0016020">
    <property type="term" value="C:membrane"/>
    <property type="evidence" value="ECO:0007669"/>
    <property type="project" value="TreeGrafter"/>
</dbReference>
<sequence length="195" mass="20850">MTTIAIIYHSGYGHTKLVAEAVRDGAASVDGVEVRLHTVEEAGDALDSFDDVAGIIFGSPTYMGSVSAPMEDFFDKTSKIWFRQGWKDKLAGGFTNSGSLSGDKLATLQRMSVLAGQQQMLWVNLGLGNQTSDPDYDGAFEDAVNRVGGYLGPMAQSANAEPGPNNPPRGDIKTAKLYGERFAKAAKRWGVGLIE</sequence>
<dbReference type="InterPro" id="IPR005025">
    <property type="entry name" value="FMN_Rdtase-like_dom"/>
</dbReference>
<proteinExistence type="predicted"/>
<organism evidence="5 6">
    <name type="scientific">Parvularcula mediterranea</name>
    <dbReference type="NCBI Taxonomy" id="2732508"/>
    <lineage>
        <taxon>Bacteria</taxon>
        <taxon>Pseudomonadati</taxon>
        <taxon>Pseudomonadota</taxon>
        <taxon>Alphaproteobacteria</taxon>
        <taxon>Parvularculales</taxon>
        <taxon>Parvularculaceae</taxon>
        <taxon>Parvularcula</taxon>
    </lineage>
</organism>
<dbReference type="InterPro" id="IPR029039">
    <property type="entry name" value="Flavoprotein-like_sf"/>
</dbReference>
<keyword evidence="3" id="KW-0288">FMN</keyword>
<dbReference type="PROSITE" id="PS00201">
    <property type="entry name" value="FLAVODOXIN"/>
    <property type="match status" value="1"/>
</dbReference>
<dbReference type="GO" id="GO:0010181">
    <property type="term" value="F:FMN binding"/>
    <property type="evidence" value="ECO:0007669"/>
    <property type="project" value="InterPro"/>
</dbReference>
<evidence type="ECO:0000313" key="5">
    <source>
        <dbReference type="EMBL" id="NNU15504.1"/>
    </source>
</evidence>
<dbReference type="InterPro" id="IPR001226">
    <property type="entry name" value="Flavodoxin_CS"/>
</dbReference>
<comment type="cofactor">
    <cofactor evidence="1">
        <name>FMN</name>
        <dbReference type="ChEBI" id="CHEBI:58210"/>
    </cofactor>
</comment>
<keyword evidence="6" id="KW-1185">Reference proteome</keyword>
<dbReference type="RefSeq" id="WP_173197018.1">
    <property type="nucleotide sequence ID" value="NZ_JABFCX010000002.1"/>
</dbReference>
<dbReference type="PROSITE" id="PS50902">
    <property type="entry name" value="FLAVODOXIN_LIKE"/>
    <property type="match status" value="1"/>
</dbReference>
<dbReference type="PANTHER" id="PTHR30546:SF23">
    <property type="entry name" value="FLAVOPROTEIN-LIKE PROTEIN YCP4-RELATED"/>
    <property type="match status" value="1"/>
</dbReference>
<protein>
    <submittedName>
        <fullName evidence="5">Flavodoxin family protein</fullName>
    </submittedName>
</protein>
<dbReference type="Gene3D" id="3.40.50.360">
    <property type="match status" value="1"/>
</dbReference>
<evidence type="ECO:0000256" key="1">
    <source>
        <dbReference type="ARBA" id="ARBA00001917"/>
    </source>
</evidence>
<dbReference type="GO" id="GO:0003955">
    <property type="term" value="F:NAD(P)H dehydrogenase (quinone) activity"/>
    <property type="evidence" value="ECO:0007669"/>
    <property type="project" value="TreeGrafter"/>
</dbReference>
<dbReference type="InterPro" id="IPR008254">
    <property type="entry name" value="Flavodoxin/NO_synth"/>
</dbReference>
<comment type="caution">
    <text evidence="5">The sequence shown here is derived from an EMBL/GenBank/DDBJ whole genome shotgun (WGS) entry which is preliminary data.</text>
</comment>
<accession>A0A7Y3W4G8</accession>
<evidence type="ECO:0000259" key="4">
    <source>
        <dbReference type="PROSITE" id="PS50902"/>
    </source>
</evidence>
<dbReference type="GO" id="GO:0009055">
    <property type="term" value="F:electron transfer activity"/>
    <property type="evidence" value="ECO:0007669"/>
    <property type="project" value="InterPro"/>
</dbReference>
<feature type="domain" description="Flavodoxin-like" evidence="4">
    <location>
        <begin position="4"/>
        <end position="183"/>
    </location>
</feature>